<name>A0A1I4BZI6_9ACTN</name>
<evidence type="ECO:0000313" key="2">
    <source>
        <dbReference type="EMBL" id="SFK73386.1"/>
    </source>
</evidence>
<dbReference type="InParanoid" id="A0A1I4BZI6"/>
<accession>A0A1I4BZI6</accession>
<dbReference type="OrthoDB" id="864726at2"/>
<dbReference type="RefSeq" id="WP_091322435.1">
    <property type="nucleotide sequence ID" value="NZ_FOSW01000003.1"/>
</dbReference>
<feature type="region of interest" description="Disordered" evidence="1">
    <location>
        <begin position="254"/>
        <end position="273"/>
    </location>
</feature>
<reference evidence="2 3" key="1">
    <citation type="submission" date="2016-10" db="EMBL/GenBank/DDBJ databases">
        <authorList>
            <person name="de Groot N.N."/>
        </authorList>
    </citation>
    <scope>NUCLEOTIDE SEQUENCE [LARGE SCALE GENOMIC DNA]</scope>
    <source>
        <strain evidence="2 3">DSM 45317</strain>
    </source>
</reference>
<keyword evidence="3" id="KW-1185">Reference proteome</keyword>
<gene>
    <name evidence="2" type="ORF">SAMN04488085_103244</name>
</gene>
<protein>
    <submittedName>
        <fullName evidence="2">Uncharacterized protein</fullName>
    </submittedName>
</protein>
<organism evidence="2 3">
    <name type="scientific">Geodermatophilus ruber</name>
    <dbReference type="NCBI Taxonomy" id="504800"/>
    <lineage>
        <taxon>Bacteria</taxon>
        <taxon>Bacillati</taxon>
        <taxon>Actinomycetota</taxon>
        <taxon>Actinomycetes</taxon>
        <taxon>Geodermatophilales</taxon>
        <taxon>Geodermatophilaceae</taxon>
        <taxon>Geodermatophilus</taxon>
    </lineage>
</organism>
<dbReference type="Proteomes" id="UP000199152">
    <property type="component" value="Unassembled WGS sequence"/>
</dbReference>
<dbReference type="STRING" id="504800.SAMN04488085_103244"/>
<proteinExistence type="predicted"/>
<sequence length="273" mass="29683">MTTINSPTDGAAEGGQQYDQREAMRATLIAQGYDPTVVDSMLATPPTPEEIYRVRQAVAEAITAMRRDPPRSEKTWAPYLQLLVDGMPDMCPCSCPACAAGTCPCPGGADGHDEACVMTDDELHTDCAARYLGIPDLPVNQVTRSVVADAAWWAGRRGLKRTVARNVKREAAGRNLLHSDGRGAREQFIQATRWMFTWMTDEEKVSGNPAKKVKLPTRQEAGARALTDVEFLEVYGVAVSTGNDPALDGLIQPEFRGDHLPGRSGVTQRLEPS</sequence>
<dbReference type="EMBL" id="FOSW01000003">
    <property type="protein sequence ID" value="SFK73386.1"/>
    <property type="molecule type" value="Genomic_DNA"/>
</dbReference>
<dbReference type="AlphaFoldDB" id="A0A1I4BZI6"/>
<evidence type="ECO:0000256" key="1">
    <source>
        <dbReference type="SAM" id="MobiDB-lite"/>
    </source>
</evidence>
<evidence type="ECO:0000313" key="3">
    <source>
        <dbReference type="Proteomes" id="UP000199152"/>
    </source>
</evidence>